<organism evidence="1 2">
    <name type="scientific">Hymenobacter psychrophilus</name>
    <dbReference type="NCBI Taxonomy" id="651662"/>
    <lineage>
        <taxon>Bacteria</taxon>
        <taxon>Pseudomonadati</taxon>
        <taxon>Bacteroidota</taxon>
        <taxon>Cytophagia</taxon>
        <taxon>Cytophagales</taxon>
        <taxon>Hymenobacteraceae</taxon>
        <taxon>Hymenobacter</taxon>
    </lineage>
</organism>
<dbReference type="AlphaFoldDB" id="A0A1H3P6N1"/>
<reference evidence="2" key="1">
    <citation type="submission" date="2016-10" db="EMBL/GenBank/DDBJ databases">
        <authorList>
            <person name="Varghese N."/>
            <person name="Submissions S."/>
        </authorList>
    </citation>
    <scope>NUCLEOTIDE SEQUENCE [LARGE SCALE GENOMIC DNA]</scope>
    <source>
        <strain evidence="2">CGMCC 1.8975</strain>
    </source>
</reference>
<evidence type="ECO:0000313" key="2">
    <source>
        <dbReference type="Proteomes" id="UP000199249"/>
    </source>
</evidence>
<protein>
    <submittedName>
        <fullName evidence="1">Uncharacterized protein</fullName>
    </submittedName>
</protein>
<proteinExistence type="predicted"/>
<name>A0A1H3P6N1_9BACT</name>
<accession>A0A1H3P6N1</accession>
<dbReference type="EMBL" id="FNOV01000023">
    <property type="protein sequence ID" value="SDY96700.1"/>
    <property type="molecule type" value="Genomic_DNA"/>
</dbReference>
<keyword evidence="2" id="KW-1185">Reference proteome</keyword>
<dbReference type="STRING" id="651662.SAMN04488069_1239"/>
<gene>
    <name evidence="1" type="ORF">SAMN04488069_1239</name>
</gene>
<dbReference type="Proteomes" id="UP000199249">
    <property type="component" value="Unassembled WGS sequence"/>
</dbReference>
<sequence>MPGGGQFDEVPDLWGLKIPVFYKRQMVTPPTKKRALPILARIPQQVLGAAALLAGTPAAQAQDFVPTSYDVTTSQIYTRPVQEQYRRHKVRTVLVQQQTDERGRRDVTPGFTIASFQECDGKGRVVRQYWAQDGRLGRRMDLDYAADDELRLVTSFSRLPDPADTTRLGQVWLPASCTHYPPMPGTGSAALWNEQSGDWEPYERSRTWKQRDTTYLATSSYLTGKVKQLSRTYYVGPGEKLWRQDKLTFNDYRLREAAYDYIKLNGKQVLEMGQLDFRKEFIDYVAAHPEAGPLKKDEPTQWQDDLARHTKGLTLPQFTQTYDASGGVSTSDGYGRRSIFKRNEQGQLLESQHYVFDELVRLTKYTYLPNGLLDQLTSYDKQGQKTGTAQYRYGFY</sequence>
<evidence type="ECO:0000313" key="1">
    <source>
        <dbReference type="EMBL" id="SDY96700.1"/>
    </source>
</evidence>